<dbReference type="GO" id="GO:0003677">
    <property type="term" value="F:DNA binding"/>
    <property type="evidence" value="ECO:0007669"/>
    <property type="project" value="InterPro"/>
</dbReference>
<evidence type="ECO:0000313" key="3">
    <source>
        <dbReference type="Proteomes" id="UP000010482"/>
    </source>
</evidence>
<keyword evidence="3" id="KW-1185">Reference proteome</keyword>
<evidence type="ECO:0000313" key="2">
    <source>
        <dbReference type="EMBL" id="AFZ49131.1"/>
    </source>
</evidence>
<protein>
    <submittedName>
        <fullName evidence="2">Transposase</fullName>
    </submittedName>
</protein>
<dbReference type="eggNOG" id="COG3415">
    <property type="taxonomic scope" value="Bacteria"/>
</dbReference>
<accession>K9YQD1</accession>
<reference evidence="2" key="1">
    <citation type="submission" date="2012-04" db="EMBL/GenBank/DDBJ databases">
        <title>Finished genome of Dactylococcopsis salina PCC 8305.</title>
        <authorList>
            <consortium name="US DOE Joint Genome Institute"/>
            <person name="Gugger M."/>
            <person name="Coursin T."/>
            <person name="Rippka R."/>
            <person name="Tandeau De Marsac N."/>
            <person name="Huntemann M."/>
            <person name="Wei C.-L."/>
            <person name="Han J."/>
            <person name="Detter J.C."/>
            <person name="Han C."/>
            <person name="Tapia R."/>
            <person name="Daligault H."/>
            <person name="Chen A."/>
            <person name="Krypides N."/>
            <person name="Mavromatis K."/>
            <person name="Markowitz V."/>
            <person name="Szeto E."/>
            <person name="Ivanova N."/>
            <person name="Ovchinnikova G."/>
            <person name="Pagani I."/>
            <person name="Pati A."/>
            <person name="Goodwin L."/>
            <person name="Peters L."/>
            <person name="Pitluck S."/>
            <person name="Woyke T."/>
            <person name="Kerfeld C."/>
        </authorList>
    </citation>
    <scope>NUCLEOTIDE SEQUENCE [LARGE SCALE GENOMIC DNA]</scope>
    <source>
        <strain evidence="2">PCC 8305</strain>
    </source>
</reference>
<organism evidence="2 3">
    <name type="scientific">Dactylococcopsis salina (strain PCC 8305)</name>
    <name type="common">Myxobactron salinum</name>
    <dbReference type="NCBI Taxonomy" id="13035"/>
    <lineage>
        <taxon>Bacteria</taxon>
        <taxon>Bacillati</taxon>
        <taxon>Cyanobacteriota</taxon>
        <taxon>Cyanophyceae</taxon>
        <taxon>Nodosilineales</taxon>
        <taxon>Cymatolegaceae</taxon>
        <taxon>Dactylococcopsis</taxon>
    </lineage>
</organism>
<dbReference type="Pfam" id="PF13384">
    <property type="entry name" value="HTH_23"/>
    <property type="match status" value="1"/>
</dbReference>
<dbReference type="KEGG" id="dsl:Dacsa_0329"/>
<gene>
    <name evidence="2" type="ORF">Dacsa_0329</name>
</gene>
<dbReference type="InterPro" id="IPR009057">
    <property type="entry name" value="Homeodomain-like_sf"/>
</dbReference>
<dbReference type="Proteomes" id="UP000010482">
    <property type="component" value="Chromosome"/>
</dbReference>
<name>K9YQD1_DACS8</name>
<dbReference type="InterPro" id="IPR007889">
    <property type="entry name" value="HTH_Psq"/>
</dbReference>
<dbReference type="OrthoDB" id="565387at2"/>
<dbReference type="SUPFAM" id="SSF46689">
    <property type="entry name" value="Homeodomain-like"/>
    <property type="match status" value="1"/>
</dbReference>
<evidence type="ECO:0000259" key="1">
    <source>
        <dbReference type="PROSITE" id="PS50960"/>
    </source>
</evidence>
<dbReference type="HOGENOM" id="CLU_056788_5_0_3"/>
<dbReference type="EMBL" id="CP003944">
    <property type="protein sequence ID" value="AFZ49131.1"/>
    <property type="molecule type" value="Genomic_DNA"/>
</dbReference>
<dbReference type="AlphaFoldDB" id="K9YQD1"/>
<dbReference type="PROSITE" id="PS50960">
    <property type="entry name" value="HTH_PSQ"/>
    <property type="match status" value="1"/>
</dbReference>
<proteinExistence type="predicted"/>
<dbReference type="Gene3D" id="1.10.10.60">
    <property type="entry name" value="Homeodomain-like"/>
    <property type="match status" value="1"/>
</dbReference>
<sequence length="131" mass="15620">MFTQVRTLLREKKMAAPYQYELRMKAIEAIDQGQKKSEVARRFGISRNTIYLWLKRRETTGSIDPALHYQKGSNPKITDWEKFEAFLEKHQGKTEEEMAEAWEEPISRHTIHRSIEKLNYAKQFPHLVKKK</sequence>
<feature type="domain" description="HTH psq-type" evidence="1">
    <location>
        <begin position="21"/>
        <end position="60"/>
    </location>
</feature>